<dbReference type="EMBL" id="BAAAYL010000001">
    <property type="protein sequence ID" value="GAA3371280.1"/>
    <property type="molecule type" value="Genomic_DNA"/>
</dbReference>
<reference evidence="2" key="1">
    <citation type="journal article" date="2019" name="Int. J. Syst. Evol. Microbiol.">
        <title>The Global Catalogue of Microorganisms (GCM) 10K type strain sequencing project: providing services to taxonomists for standard genome sequencing and annotation.</title>
        <authorList>
            <consortium name="The Broad Institute Genomics Platform"/>
            <consortium name="The Broad Institute Genome Sequencing Center for Infectious Disease"/>
            <person name="Wu L."/>
            <person name="Ma J."/>
        </authorList>
    </citation>
    <scope>NUCLEOTIDE SEQUENCE [LARGE SCALE GENOMIC DNA]</scope>
    <source>
        <strain evidence="2">JCM 9651</strain>
    </source>
</reference>
<evidence type="ECO:0000313" key="2">
    <source>
        <dbReference type="Proteomes" id="UP001499990"/>
    </source>
</evidence>
<evidence type="ECO:0000313" key="1">
    <source>
        <dbReference type="EMBL" id="GAA3371280.1"/>
    </source>
</evidence>
<sequence>MVDIEAVLAAARAAEEAGRTLAVEGAVRDVVCVLALLPASDVIEPRPTAILSAA</sequence>
<proteinExistence type="predicted"/>
<dbReference type="Proteomes" id="UP001499990">
    <property type="component" value="Unassembled WGS sequence"/>
</dbReference>
<protein>
    <submittedName>
        <fullName evidence="1">Uncharacterized protein</fullName>
    </submittedName>
</protein>
<comment type="caution">
    <text evidence="1">The sequence shown here is derived from an EMBL/GenBank/DDBJ whole genome shotgun (WGS) entry which is preliminary data.</text>
</comment>
<dbReference type="RefSeq" id="WP_345036053.1">
    <property type="nucleotide sequence ID" value="NZ_BAAAYL010000001.1"/>
</dbReference>
<gene>
    <name evidence="1" type="ORF">GCM10020367_21320</name>
</gene>
<keyword evidence="2" id="KW-1185">Reference proteome</keyword>
<accession>A0ABP6SAB7</accession>
<name>A0ABP6SAB7_9ACTN</name>
<organism evidence="1 2">
    <name type="scientific">Streptomyces sannanensis</name>
    <dbReference type="NCBI Taxonomy" id="285536"/>
    <lineage>
        <taxon>Bacteria</taxon>
        <taxon>Bacillati</taxon>
        <taxon>Actinomycetota</taxon>
        <taxon>Actinomycetes</taxon>
        <taxon>Kitasatosporales</taxon>
        <taxon>Streptomycetaceae</taxon>
        <taxon>Streptomyces</taxon>
    </lineage>
</organism>